<dbReference type="Proteomes" id="UP000824159">
    <property type="component" value="Unassembled WGS sequence"/>
</dbReference>
<dbReference type="PANTHER" id="PTHR46233:SF3">
    <property type="entry name" value="HYDROXYACYLGLUTATHIONE HYDROLASE GLOC"/>
    <property type="match status" value="1"/>
</dbReference>
<dbReference type="SMART" id="SM00849">
    <property type="entry name" value="Lactamase_B"/>
    <property type="match status" value="1"/>
</dbReference>
<keyword evidence="2" id="KW-0479">Metal-binding</keyword>
<evidence type="ECO:0000256" key="4">
    <source>
        <dbReference type="ARBA" id="ARBA00022833"/>
    </source>
</evidence>
<dbReference type="InterPro" id="IPR001279">
    <property type="entry name" value="Metallo-B-lactamas"/>
</dbReference>
<accession>A0A9D1KVM0</accession>
<organism evidence="6 7">
    <name type="scientific">Candidatus Allocopromorpha excrementavium</name>
    <dbReference type="NCBI Taxonomy" id="2840741"/>
    <lineage>
        <taxon>Bacteria</taxon>
        <taxon>Bacillati</taxon>
        <taxon>Bacillota</taxon>
        <taxon>Clostridia</taxon>
        <taxon>Eubacteriales</taxon>
        <taxon>Eubacteriaceae</taxon>
        <taxon>Eubacteriaceae incertae sedis</taxon>
        <taxon>Candidatus Allocopromorpha</taxon>
    </lineage>
</organism>
<evidence type="ECO:0000256" key="3">
    <source>
        <dbReference type="ARBA" id="ARBA00022801"/>
    </source>
</evidence>
<evidence type="ECO:0000259" key="5">
    <source>
        <dbReference type="SMART" id="SM00849"/>
    </source>
</evidence>
<dbReference type="SUPFAM" id="SSF56281">
    <property type="entry name" value="Metallo-hydrolase/oxidoreductase"/>
    <property type="match status" value="1"/>
</dbReference>
<feature type="domain" description="Metallo-beta-lactamase" evidence="5">
    <location>
        <begin position="12"/>
        <end position="175"/>
    </location>
</feature>
<dbReference type="GO" id="GO:0016787">
    <property type="term" value="F:hydrolase activity"/>
    <property type="evidence" value="ECO:0007669"/>
    <property type="project" value="UniProtKB-KW"/>
</dbReference>
<comment type="cofactor">
    <cofactor evidence="1">
        <name>Zn(2+)</name>
        <dbReference type="ChEBI" id="CHEBI:29105"/>
    </cofactor>
</comment>
<dbReference type="AlphaFoldDB" id="A0A9D1KVM0"/>
<protein>
    <submittedName>
        <fullName evidence="6">MBL fold metallo-hydrolase</fullName>
    </submittedName>
</protein>
<dbReference type="GO" id="GO:0046872">
    <property type="term" value="F:metal ion binding"/>
    <property type="evidence" value="ECO:0007669"/>
    <property type="project" value="UniProtKB-KW"/>
</dbReference>
<keyword evidence="3" id="KW-0378">Hydrolase</keyword>
<dbReference type="EMBL" id="DVLX01000099">
    <property type="protein sequence ID" value="HIU00263.1"/>
    <property type="molecule type" value="Genomic_DNA"/>
</dbReference>
<evidence type="ECO:0000256" key="2">
    <source>
        <dbReference type="ARBA" id="ARBA00022723"/>
    </source>
</evidence>
<evidence type="ECO:0000313" key="7">
    <source>
        <dbReference type="Proteomes" id="UP000824159"/>
    </source>
</evidence>
<reference evidence="6" key="1">
    <citation type="submission" date="2020-10" db="EMBL/GenBank/DDBJ databases">
        <authorList>
            <person name="Gilroy R."/>
        </authorList>
    </citation>
    <scope>NUCLEOTIDE SEQUENCE</scope>
    <source>
        <strain evidence="6">CHK176-22527</strain>
    </source>
</reference>
<dbReference type="InterPro" id="IPR036866">
    <property type="entry name" value="RibonucZ/Hydroxyglut_hydro"/>
</dbReference>
<evidence type="ECO:0000256" key="1">
    <source>
        <dbReference type="ARBA" id="ARBA00001947"/>
    </source>
</evidence>
<reference evidence="6" key="2">
    <citation type="journal article" date="2021" name="PeerJ">
        <title>Extensive microbial diversity within the chicken gut microbiome revealed by metagenomics and culture.</title>
        <authorList>
            <person name="Gilroy R."/>
            <person name="Ravi A."/>
            <person name="Getino M."/>
            <person name="Pursley I."/>
            <person name="Horton D.L."/>
            <person name="Alikhan N.F."/>
            <person name="Baker D."/>
            <person name="Gharbi K."/>
            <person name="Hall N."/>
            <person name="Watson M."/>
            <person name="Adriaenssens E.M."/>
            <person name="Foster-Nyarko E."/>
            <person name="Jarju S."/>
            <person name="Secka A."/>
            <person name="Antonio M."/>
            <person name="Oren A."/>
            <person name="Chaudhuri R.R."/>
            <person name="La Ragione R."/>
            <person name="Hildebrand F."/>
            <person name="Pallen M.J."/>
        </authorList>
    </citation>
    <scope>NUCLEOTIDE SEQUENCE</scope>
    <source>
        <strain evidence="6">CHK176-22527</strain>
    </source>
</reference>
<proteinExistence type="predicted"/>
<dbReference type="InterPro" id="IPR051453">
    <property type="entry name" value="MBL_Glyoxalase_II"/>
</dbReference>
<keyword evidence="4" id="KW-0862">Zinc</keyword>
<gene>
    <name evidence="6" type="ORF">IAD12_08505</name>
</gene>
<name>A0A9D1KVM0_9FIRM</name>
<dbReference type="Pfam" id="PF00753">
    <property type="entry name" value="Lactamase_B"/>
    <property type="match status" value="1"/>
</dbReference>
<dbReference type="Gene3D" id="3.60.15.10">
    <property type="entry name" value="Ribonuclease Z/Hydroxyacylglutathione hydrolase-like"/>
    <property type="match status" value="1"/>
</dbReference>
<evidence type="ECO:0000313" key="6">
    <source>
        <dbReference type="EMBL" id="HIU00263.1"/>
    </source>
</evidence>
<sequence>MKVKRFIGGMLESNGYFLYHKAGGKCLIIDPGYNYRTFTDFIEENQLKLDGILLTHHHYDHVGAVERIRKVYECPVYMHKDDCDMYKKQVDVYMNDGDVIDLEGECIEVISTPGHTKGSVCFFLPESRMMFTGDTVFDVDLGRSDLEGGSERDMEDTVVNIVNKWDNDIFIYPGHGDGCTMKKVKEVNTELKAILSGCGR</sequence>
<dbReference type="PANTHER" id="PTHR46233">
    <property type="entry name" value="HYDROXYACYLGLUTATHIONE HYDROLASE GLOC"/>
    <property type="match status" value="1"/>
</dbReference>
<comment type="caution">
    <text evidence="6">The sequence shown here is derived from an EMBL/GenBank/DDBJ whole genome shotgun (WGS) entry which is preliminary data.</text>
</comment>
<dbReference type="CDD" id="cd06262">
    <property type="entry name" value="metallo-hydrolase-like_MBL-fold"/>
    <property type="match status" value="1"/>
</dbReference>